<evidence type="ECO:0000256" key="3">
    <source>
        <dbReference type="ARBA" id="ARBA00022296"/>
    </source>
</evidence>
<comment type="similarity">
    <text evidence="2 6">Belongs to the RdgC family.</text>
</comment>
<dbReference type="GO" id="GO:0006310">
    <property type="term" value="P:DNA recombination"/>
    <property type="evidence" value="ECO:0007669"/>
    <property type="project" value="UniProtKB-UniRule"/>
</dbReference>
<comment type="subcellular location">
    <subcellularLocation>
        <location evidence="1 6">Cytoplasm</location>
        <location evidence="1 6">Nucleoid</location>
    </subcellularLocation>
</comment>
<dbReference type="PANTHER" id="PTHR38103">
    <property type="entry name" value="RECOMBINATION-ASSOCIATED PROTEIN RDGC"/>
    <property type="match status" value="1"/>
</dbReference>
<keyword evidence="5 6" id="KW-0233">DNA recombination</keyword>
<dbReference type="Proteomes" id="UP000502699">
    <property type="component" value="Chromosome"/>
</dbReference>
<dbReference type="GO" id="GO:0005737">
    <property type="term" value="C:cytoplasm"/>
    <property type="evidence" value="ECO:0007669"/>
    <property type="project" value="UniProtKB-UniRule"/>
</dbReference>
<dbReference type="RefSeq" id="WP_166269243.1">
    <property type="nucleotide sequence ID" value="NZ_CP048029.1"/>
</dbReference>
<keyword evidence="8" id="KW-1185">Reference proteome</keyword>
<dbReference type="InterPro" id="IPR007476">
    <property type="entry name" value="RdgC"/>
</dbReference>
<evidence type="ECO:0000256" key="6">
    <source>
        <dbReference type="HAMAP-Rule" id="MF_00194"/>
    </source>
</evidence>
<gene>
    <name evidence="6" type="primary">rdgC</name>
    <name evidence="7" type="ORF">GWK36_00810</name>
</gene>
<protein>
    <recommendedName>
        <fullName evidence="3 6">Recombination-associated protein RdgC</fullName>
    </recommendedName>
</protein>
<evidence type="ECO:0000256" key="5">
    <source>
        <dbReference type="ARBA" id="ARBA00023172"/>
    </source>
</evidence>
<comment type="function">
    <text evidence="6">May be involved in recombination.</text>
</comment>
<dbReference type="GO" id="GO:0043590">
    <property type="term" value="C:bacterial nucleoid"/>
    <property type="evidence" value="ECO:0007669"/>
    <property type="project" value="TreeGrafter"/>
</dbReference>
<dbReference type="EMBL" id="CP048029">
    <property type="protein sequence ID" value="QIK36775.1"/>
    <property type="molecule type" value="Genomic_DNA"/>
</dbReference>
<accession>A0A6G7VA76</accession>
<keyword evidence="4 6" id="KW-0963">Cytoplasm</keyword>
<dbReference type="GO" id="GO:0003690">
    <property type="term" value="F:double-stranded DNA binding"/>
    <property type="evidence" value="ECO:0007669"/>
    <property type="project" value="TreeGrafter"/>
</dbReference>
<dbReference type="HAMAP" id="MF_00194">
    <property type="entry name" value="RdgC"/>
    <property type="match status" value="1"/>
</dbReference>
<evidence type="ECO:0000256" key="2">
    <source>
        <dbReference type="ARBA" id="ARBA00008657"/>
    </source>
</evidence>
<reference evidence="8" key="1">
    <citation type="submission" date="2020-01" db="EMBL/GenBank/DDBJ databases">
        <title>Caldichromatium gen. nov., sp. nov., a thermophilic purple sulfur bacterium member of the family Chromatiaceae isolated from Nakabusa hot spring, Japan.</title>
        <authorList>
            <person name="Saini M.K."/>
            <person name="Hanada S."/>
            <person name="Tank M."/>
        </authorList>
    </citation>
    <scope>NUCLEOTIDE SEQUENCE [LARGE SCALE GENOMIC DNA]</scope>
    <source>
        <strain evidence="8">No.7</strain>
    </source>
</reference>
<evidence type="ECO:0000313" key="8">
    <source>
        <dbReference type="Proteomes" id="UP000502699"/>
    </source>
</evidence>
<dbReference type="GO" id="GO:0000018">
    <property type="term" value="P:regulation of DNA recombination"/>
    <property type="evidence" value="ECO:0007669"/>
    <property type="project" value="TreeGrafter"/>
</dbReference>
<evidence type="ECO:0000313" key="7">
    <source>
        <dbReference type="EMBL" id="QIK36775.1"/>
    </source>
</evidence>
<proteinExistence type="inferred from homology"/>
<evidence type="ECO:0000256" key="1">
    <source>
        <dbReference type="ARBA" id="ARBA00004453"/>
    </source>
</evidence>
<dbReference type="AlphaFoldDB" id="A0A6G7VA76"/>
<sequence length="299" mass="33291">MLRNARLFWLEPEDAPSADELAEVLAARPFRPCGPLELASQGWIPPLGEETAALVHTVSQCHLICARRQERLLPAAAVNEALAERISAIEAEELRPVGRAERRRLREQLIDTMLPHAFTRSRLARLYLDAEGGWLVVDAASNKQAEELVSLLRETLGSLPIRRPMPQRPVVQTLTTWLLDGEVPEGFALGDACELREGGEQGGVVRCSRQDLLTEEVRHHLRAGKQVTRLALVWDEGLSFVLSEDLALRRLRLADALLEGLDDDEMTPAQRLDAEFALLSLQLRALLGRFAAIFGLERA</sequence>
<dbReference type="Pfam" id="PF04381">
    <property type="entry name" value="RdgC"/>
    <property type="match status" value="1"/>
</dbReference>
<dbReference type="NCBIfam" id="NF001464">
    <property type="entry name" value="PRK00321.1-5"/>
    <property type="match status" value="1"/>
</dbReference>
<organism evidence="7 8">
    <name type="scientific">Caldichromatium japonicum</name>
    <dbReference type="NCBI Taxonomy" id="2699430"/>
    <lineage>
        <taxon>Bacteria</taxon>
        <taxon>Pseudomonadati</taxon>
        <taxon>Pseudomonadota</taxon>
        <taxon>Gammaproteobacteria</taxon>
        <taxon>Chromatiales</taxon>
        <taxon>Chromatiaceae</taxon>
        <taxon>Caldichromatium</taxon>
    </lineage>
</organism>
<evidence type="ECO:0000256" key="4">
    <source>
        <dbReference type="ARBA" id="ARBA00022490"/>
    </source>
</evidence>
<name>A0A6G7VA76_9GAMM</name>
<dbReference type="KEGG" id="cjap:GWK36_00810"/>
<dbReference type="PANTHER" id="PTHR38103:SF1">
    <property type="entry name" value="RECOMBINATION-ASSOCIATED PROTEIN RDGC"/>
    <property type="match status" value="1"/>
</dbReference>